<accession>A0A9E7EBL9</accession>
<dbReference type="AlphaFoldDB" id="A0A9E7EBL9"/>
<reference evidence="1" key="1">
    <citation type="submission" date="2022-05" db="EMBL/GenBank/DDBJ databases">
        <title>The Musa troglodytarum L. genome provides insights into the mechanism of non-climacteric behaviour and enrichment of carotenoids.</title>
        <authorList>
            <person name="Wang J."/>
        </authorList>
    </citation>
    <scope>NUCLEOTIDE SEQUENCE</scope>
    <source>
        <tissue evidence="1">Leaf</tissue>
    </source>
</reference>
<name>A0A9E7EBL9_9LILI</name>
<evidence type="ECO:0000313" key="2">
    <source>
        <dbReference type="Proteomes" id="UP001055439"/>
    </source>
</evidence>
<organism evidence="1 2">
    <name type="scientific">Musa troglodytarum</name>
    <name type="common">fe'i banana</name>
    <dbReference type="NCBI Taxonomy" id="320322"/>
    <lineage>
        <taxon>Eukaryota</taxon>
        <taxon>Viridiplantae</taxon>
        <taxon>Streptophyta</taxon>
        <taxon>Embryophyta</taxon>
        <taxon>Tracheophyta</taxon>
        <taxon>Spermatophyta</taxon>
        <taxon>Magnoliopsida</taxon>
        <taxon>Liliopsida</taxon>
        <taxon>Zingiberales</taxon>
        <taxon>Musaceae</taxon>
        <taxon>Musa</taxon>
    </lineage>
</organism>
<gene>
    <name evidence="1" type="ORF">MUK42_35532</name>
</gene>
<protein>
    <submittedName>
        <fullName evidence="1">Uncharacterized protein</fullName>
    </submittedName>
</protein>
<dbReference type="EMBL" id="CP097502">
    <property type="protein sequence ID" value="URD73941.1"/>
    <property type="molecule type" value="Genomic_DNA"/>
</dbReference>
<proteinExistence type="predicted"/>
<keyword evidence="2" id="KW-1185">Reference proteome</keyword>
<sequence length="77" mass="8863">MTAFESETPTRNQKTSAFHSQCFPCGQLTLLWESMMFDFDFGVHEEKSIGKDGLGDSYPFFLIFLGVDQIIHHHHLL</sequence>
<dbReference type="Proteomes" id="UP001055439">
    <property type="component" value="Chromosome 1"/>
</dbReference>
<feature type="non-terminal residue" evidence="1">
    <location>
        <position position="77"/>
    </location>
</feature>
<evidence type="ECO:0000313" key="1">
    <source>
        <dbReference type="EMBL" id="URD73941.1"/>
    </source>
</evidence>